<gene>
    <name evidence="8" type="ORF">E1301_Tti001119</name>
</gene>
<sequence length="1052" mass="117844">MFVPSYLLKRPKRTLAYTTLFFWPRSVTLPVKFLGGETRRNNSDGVNWPHFTAFSTAPEKPAHSLPIYTAHFVPTLNPCYVLIPQKPRCLSYQTIGFIPITGWEFGWRDPELPEVIQMLQHQFPSVQSNAAAYLQHLCFGDNKIKAEIRRQGGIQLLVDLLDHRMAEVHRSACGALRNLVYGKSNDENKITLKNCGGIPALVRLLRKTSDVEVRELVTGVLWNLSSCDALKMPIIQDALAVLTNTVIIPNSTWDVSPHQEDRKLQMHTSQVLRNATGCLRNVSSAGEEARRRMRECDGLTDTLLFVIQTSLGSNVFSWRWASTAVMAKSLPLMASEKCHLNVQLTRDWSDSLHNQSTRHLLTSTLKIKTFQIATGERDDVSSRNTYSTEKVFCFSSKHRGEIKTIENCVCILRNLSYRLAAETSQGQQMGTEELDGLLCSDSGKDGETSGCWGKKKKKKKSQDQSKNAVKLKHLSSALSALKERSRGCICTLQQLIEQQSCSSERAIEEEMKTNSLIIERVKEGWDGVGPLPDTAEPPKGIQMLWHPSIVKPYLTLLSECSNPDTLEGAAGALQNLAAGSWKWSVYIRAAVRKEKGLPILVELLRIDNDRVVCAVATALRNMALDVRNKELIGGSSQTDVFRRRLSFQSNTKHIKGGNRERYSAYKARKYAMRDLIHRLPGGSNATGGTANSTAGKTMCDDTVTAICCALHEVITKNMENTKALRDAGGIEKLIGIARSKGDKHSPKVVKAASQVLSSMWQYRDLRSLYKKDGYSQYHFVGSASTIERDRQRPYSSSRTPSVSPVRMSPNNRSALLSSELKQPRRIGSIIEIKISSVILDINTRHLRSRQKLKYLIILATPTFRRREMISLKDRKSDYDSGGTNASYHGNKGEHSSRKDTMAVQTSCGTSTLFRNSYDTSNEEIKHNQVPAPPAPQEPPRKDYEAYPIYQNSNRNFEEPFFEDPVHRAPPTTDMNMHLGLKSTGNYVDFYSAARPYSELNYETSHYPCLSGLLGLGLRQPEGLADGRRGMRRGRETACACISQNISQQVLFV</sequence>
<dbReference type="GO" id="GO:0005737">
    <property type="term" value="C:cytoplasm"/>
    <property type="evidence" value="ECO:0007669"/>
    <property type="project" value="TreeGrafter"/>
</dbReference>
<name>A0A5A9N6L2_9TELE</name>
<dbReference type="FunFam" id="1.25.10.10:FF:001492">
    <property type="entry name" value="Catenin (cadherin-associated protein), delta 2b"/>
    <property type="match status" value="1"/>
</dbReference>
<dbReference type="GO" id="GO:0014069">
    <property type="term" value="C:postsynaptic density"/>
    <property type="evidence" value="ECO:0007669"/>
    <property type="project" value="TreeGrafter"/>
</dbReference>
<dbReference type="AlphaFoldDB" id="A0A5A9N6L2"/>
<dbReference type="InterPro" id="IPR028435">
    <property type="entry name" value="Plakophilin/d_Catenin"/>
</dbReference>
<evidence type="ECO:0000256" key="1">
    <source>
        <dbReference type="ARBA" id="ARBA00004282"/>
    </source>
</evidence>
<keyword evidence="4" id="KW-0130">Cell adhesion</keyword>
<accession>A0A5A9N6L2</accession>
<evidence type="ECO:0000256" key="7">
    <source>
        <dbReference type="SAM" id="MobiDB-lite"/>
    </source>
</evidence>
<dbReference type="PANTHER" id="PTHR10372">
    <property type="entry name" value="PLAKOPHILLIN-RELATED"/>
    <property type="match status" value="1"/>
</dbReference>
<keyword evidence="3" id="KW-0677">Repeat</keyword>
<dbReference type="Proteomes" id="UP000324632">
    <property type="component" value="Chromosome 22"/>
</dbReference>
<feature type="repeat" description="ARM" evidence="6">
    <location>
        <begin position="152"/>
        <end position="187"/>
    </location>
</feature>
<dbReference type="InterPro" id="IPR000225">
    <property type="entry name" value="Armadillo"/>
</dbReference>
<reference evidence="8 9" key="1">
    <citation type="journal article" date="2019" name="Mol. Ecol. Resour.">
        <title>Chromosome-level genome assembly of Triplophysa tibetana, a fish adapted to the harsh high-altitude environment of the Tibetan Plateau.</title>
        <authorList>
            <person name="Yang X."/>
            <person name="Liu H."/>
            <person name="Ma Z."/>
            <person name="Zou Y."/>
            <person name="Zou M."/>
            <person name="Mao Y."/>
            <person name="Li X."/>
            <person name="Wang H."/>
            <person name="Chen T."/>
            <person name="Wang W."/>
            <person name="Yang R."/>
        </authorList>
    </citation>
    <scope>NUCLEOTIDE SEQUENCE [LARGE SCALE GENOMIC DNA]</scope>
    <source>
        <strain evidence="8">TTIB1903HZAU</strain>
        <tissue evidence="8">Muscle</tissue>
    </source>
</reference>
<dbReference type="InterPro" id="IPR011989">
    <property type="entry name" value="ARM-like"/>
</dbReference>
<dbReference type="GO" id="GO:0098609">
    <property type="term" value="P:cell-cell adhesion"/>
    <property type="evidence" value="ECO:0007669"/>
    <property type="project" value="InterPro"/>
</dbReference>
<dbReference type="EMBL" id="SOYY01000022">
    <property type="protein sequence ID" value="KAA0704566.1"/>
    <property type="molecule type" value="Genomic_DNA"/>
</dbReference>
<evidence type="ECO:0000256" key="6">
    <source>
        <dbReference type="PROSITE-ProRule" id="PRU00259"/>
    </source>
</evidence>
<feature type="region of interest" description="Disordered" evidence="7">
    <location>
        <begin position="874"/>
        <end position="900"/>
    </location>
</feature>
<comment type="caution">
    <text evidence="8">The sequence shown here is derived from an EMBL/GenBank/DDBJ whole genome shotgun (WGS) entry which is preliminary data.</text>
</comment>
<comment type="subcellular location">
    <subcellularLocation>
        <location evidence="1">Cell junction</location>
    </subcellularLocation>
</comment>
<evidence type="ECO:0000256" key="2">
    <source>
        <dbReference type="ARBA" id="ARBA00005462"/>
    </source>
</evidence>
<dbReference type="SUPFAM" id="SSF48371">
    <property type="entry name" value="ARM repeat"/>
    <property type="match status" value="1"/>
</dbReference>
<keyword evidence="9" id="KW-1185">Reference proteome</keyword>
<keyword evidence="5" id="KW-0965">Cell junction</keyword>
<dbReference type="GO" id="GO:0005634">
    <property type="term" value="C:nucleus"/>
    <property type="evidence" value="ECO:0007669"/>
    <property type="project" value="TreeGrafter"/>
</dbReference>
<organism evidence="8 9">
    <name type="scientific">Triplophysa tibetana</name>
    <dbReference type="NCBI Taxonomy" id="1572043"/>
    <lineage>
        <taxon>Eukaryota</taxon>
        <taxon>Metazoa</taxon>
        <taxon>Chordata</taxon>
        <taxon>Craniata</taxon>
        <taxon>Vertebrata</taxon>
        <taxon>Euteleostomi</taxon>
        <taxon>Actinopterygii</taxon>
        <taxon>Neopterygii</taxon>
        <taxon>Teleostei</taxon>
        <taxon>Ostariophysi</taxon>
        <taxon>Cypriniformes</taxon>
        <taxon>Nemacheilidae</taxon>
        <taxon>Triplophysa</taxon>
    </lineage>
</organism>
<dbReference type="PROSITE" id="PS50176">
    <property type="entry name" value="ARM_REPEAT"/>
    <property type="match status" value="3"/>
</dbReference>
<dbReference type="InterPro" id="IPR016024">
    <property type="entry name" value="ARM-type_fold"/>
</dbReference>
<dbReference type="GO" id="GO:0048513">
    <property type="term" value="P:animal organ development"/>
    <property type="evidence" value="ECO:0007669"/>
    <property type="project" value="UniProtKB-ARBA"/>
</dbReference>
<feature type="repeat" description="ARM" evidence="6">
    <location>
        <begin position="196"/>
        <end position="239"/>
    </location>
</feature>
<proteinExistence type="inferred from homology"/>
<feature type="repeat" description="ARM" evidence="6">
    <location>
        <begin position="595"/>
        <end position="632"/>
    </location>
</feature>
<dbReference type="GO" id="GO:0005912">
    <property type="term" value="C:adherens junction"/>
    <property type="evidence" value="ECO:0007669"/>
    <property type="project" value="TreeGrafter"/>
</dbReference>
<evidence type="ECO:0000256" key="4">
    <source>
        <dbReference type="ARBA" id="ARBA00022889"/>
    </source>
</evidence>
<evidence type="ECO:0000313" key="8">
    <source>
        <dbReference type="EMBL" id="KAA0704566.1"/>
    </source>
</evidence>
<evidence type="ECO:0000256" key="3">
    <source>
        <dbReference type="ARBA" id="ARBA00022737"/>
    </source>
</evidence>
<dbReference type="Pfam" id="PF00514">
    <property type="entry name" value="Arm"/>
    <property type="match status" value="4"/>
</dbReference>
<dbReference type="PANTHER" id="PTHR10372:SF9">
    <property type="entry name" value="CATENIN DELTA-2"/>
    <property type="match status" value="1"/>
</dbReference>
<dbReference type="Gene3D" id="1.25.10.10">
    <property type="entry name" value="Leucine-rich Repeat Variant"/>
    <property type="match status" value="1"/>
</dbReference>
<feature type="compositionally biased region" description="Basic and acidic residues" evidence="7">
    <location>
        <begin position="890"/>
        <end position="900"/>
    </location>
</feature>
<dbReference type="GO" id="GO:0005886">
    <property type="term" value="C:plasma membrane"/>
    <property type="evidence" value="ECO:0007669"/>
    <property type="project" value="TreeGrafter"/>
</dbReference>
<comment type="similarity">
    <text evidence="2">Belongs to the beta-catenin family.</text>
</comment>
<dbReference type="SMART" id="SM00185">
    <property type="entry name" value="ARM"/>
    <property type="match status" value="6"/>
</dbReference>
<feature type="compositionally biased region" description="Low complexity" evidence="7">
    <location>
        <begin position="793"/>
        <end position="809"/>
    </location>
</feature>
<dbReference type="GO" id="GO:0060997">
    <property type="term" value="P:dendritic spine morphogenesis"/>
    <property type="evidence" value="ECO:0007669"/>
    <property type="project" value="TreeGrafter"/>
</dbReference>
<evidence type="ECO:0000256" key="5">
    <source>
        <dbReference type="ARBA" id="ARBA00022949"/>
    </source>
</evidence>
<feature type="region of interest" description="Disordered" evidence="7">
    <location>
        <begin position="788"/>
        <end position="810"/>
    </location>
</feature>
<evidence type="ECO:0000313" key="9">
    <source>
        <dbReference type="Proteomes" id="UP000324632"/>
    </source>
</evidence>
<protein>
    <submittedName>
        <fullName evidence="8">Catenin delta-2</fullName>
    </submittedName>
</protein>
<feature type="region of interest" description="Disordered" evidence="7">
    <location>
        <begin position="443"/>
        <end position="466"/>
    </location>
</feature>